<accession>A0AAW1CIV6</accession>
<dbReference type="PANTHER" id="PTHR10744:SF9">
    <property type="entry name" value="40S RIBOSOMAL PROTEIN S11-RELATED"/>
    <property type="match status" value="1"/>
</dbReference>
<dbReference type="Gene3D" id="2.40.50.1000">
    <property type="match status" value="2"/>
</dbReference>
<evidence type="ECO:0000313" key="5">
    <source>
        <dbReference type="EMBL" id="KAK9498377.1"/>
    </source>
</evidence>
<comment type="similarity">
    <text evidence="1">Belongs to the universal ribosomal protein uS17 family.</text>
</comment>
<evidence type="ECO:0000313" key="6">
    <source>
        <dbReference type="Proteomes" id="UP001461498"/>
    </source>
</evidence>
<dbReference type="Pfam" id="PF16205">
    <property type="entry name" value="Ribosomal_S17_N"/>
    <property type="match status" value="1"/>
</dbReference>
<protein>
    <recommendedName>
        <fullName evidence="4">Small ribosomal subunit protein uS17 N-terminal domain-containing protein</fullName>
    </recommendedName>
</protein>
<keyword evidence="2" id="KW-0689">Ribosomal protein</keyword>
<feature type="domain" description="Small ribosomal subunit protein uS17 N-terminal" evidence="4">
    <location>
        <begin position="4"/>
        <end position="46"/>
    </location>
</feature>
<comment type="caution">
    <text evidence="5">The sequence shown here is derived from an EMBL/GenBank/DDBJ whole genome shotgun (WGS) entry which is preliminary data.</text>
</comment>
<gene>
    <name evidence="5" type="ORF">O3M35_003023</name>
</gene>
<keyword evidence="6" id="KW-1185">Reference proteome</keyword>
<evidence type="ECO:0000259" key="4">
    <source>
        <dbReference type="Pfam" id="PF16205"/>
    </source>
</evidence>
<evidence type="ECO:0000256" key="1">
    <source>
        <dbReference type="ARBA" id="ARBA00010254"/>
    </source>
</evidence>
<proteinExistence type="inferred from homology"/>
<dbReference type="InterPro" id="IPR000266">
    <property type="entry name" value="Ribosomal_uS17"/>
</dbReference>
<dbReference type="InterPro" id="IPR032440">
    <property type="entry name" value="Ribosomal_uS17_N"/>
</dbReference>
<dbReference type="Proteomes" id="UP001461498">
    <property type="component" value="Unassembled WGS sequence"/>
</dbReference>
<dbReference type="AlphaFoldDB" id="A0AAW1CIV6"/>
<name>A0AAW1CIV6_9HEMI</name>
<keyword evidence="3" id="KW-0687">Ribonucleoprotein</keyword>
<dbReference type="EMBL" id="JAPXFL010000012">
    <property type="protein sequence ID" value="KAK9498377.1"/>
    <property type="molecule type" value="Genomic_DNA"/>
</dbReference>
<dbReference type="GO" id="GO:0003735">
    <property type="term" value="F:structural constituent of ribosome"/>
    <property type="evidence" value="ECO:0007669"/>
    <property type="project" value="InterPro"/>
</dbReference>
<dbReference type="GO" id="GO:0022627">
    <property type="term" value="C:cytosolic small ribosomal subunit"/>
    <property type="evidence" value="ECO:0007669"/>
    <property type="project" value="TreeGrafter"/>
</dbReference>
<evidence type="ECO:0000256" key="2">
    <source>
        <dbReference type="ARBA" id="ARBA00022980"/>
    </source>
</evidence>
<dbReference type="GO" id="GO:0006412">
    <property type="term" value="P:translation"/>
    <property type="evidence" value="ECO:0007669"/>
    <property type="project" value="InterPro"/>
</dbReference>
<organism evidence="5 6">
    <name type="scientific">Rhynocoris fuscipes</name>
    <dbReference type="NCBI Taxonomy" id="488301"/>
    <lineage>
        <taxon>Eukaryota</taxon>
        <taxon>Metazoa</taxon>
        <taxon>Ecdysozoa</taxon>
        <taxon>Arthropoda</taxon>
        <taxon>Hexapoda</taxon>
        <taxon>Insecta</taxon>
        <taxon>Pterygota</taxon>
        <taxon>Neoptera</taxon>
        <taxon>Paraneoptera</taxon>
        <taxon>Hemiptera</taxon>
        <taxon>Heteroptera</taxon>
        <taxon>Panheteroptera</taxon>
        <taxon>Cimicomorpha</taxon>
        <taxon>Reduviidae</taxon>
        <taxon>Harpactorinae</taxon>
        <taxon>Harpactorini</taxon>
        <taxon>Rhynocoris</taxon>
    </lineage>
</organism>
<dbReference type="InterPro" id="IPR012340">
    <property type="entry name" value="NA-bd_OB-fold"/>
</dbReference>
<dbReference type="PANTHER" id="PTHR10744">
    <property type="entry name" value="40S RIBOSOMAL PROTEIN S11 FAMILY MEMBER"/>
    <property type="match status" value="1"/>
</dbReference>
<dbReference type="SUPFAM" id="SSF50249">
    <property type="entry name" value="Nucleic acid-binding proteins"/>
    <property type="match status" value="1"/>
</dbReference>
<sequence>MTEQNERAFQKQPHVFLAKKVPSKKPLRRYRDIGLGFKTPREAIEVHVSPCFRDIQLGDIVTVGECRKLTKTVKFNVLKVTKGISSKKAFKKF</sequence>
<reference evidence="5 6" key="1">
    <citation type="submission" date="2022-12" db="EMBL/GenBank/DDBJ databases">
        <title>Chromosome-level genome assembly of true bugs.</title>
        <authorList>
            <person name="Ma L."/>
            <person name="Li H."/>
        </authorList>
    </citation>
    <scope>NUCLEOTIDE SEQUENCE [LARGE SCALE GENOMIC DNA]</scope>
    <source>
        <strain evidence="5">Lab_2022b</strain>
    </source>
</reference>
<evidence type="ECO:0000256" key="3">
    <source>
        <dbReference type="ARBA" id="ARBA00023274"/>
    </source>
</evidence>